<dbReference type="PANTHER" id="PTHR47023">
    <property type="entry name" value="SEX PEPTIDE RECEPTOR"/>
    <property type="match status" value="1"/>
</dbReference>
<keyword evidence="8" id="KW-1185">Reference proteome</keyword>
<evidence type="ECO:0000256" key="4">
    <source>
        <dbReference type="ARBA" id="ARBA00023136"/>
    </source>
</evidence>
<evidence type="ECO:0000259" key="6">
    <source>
        <dbReference type="PROSITE" id="PS50262"/>
    </source>
</evidence>
<reference evidence="7" key="1">
    <citation type="journal article" date="2023" name="G3 (Bethesda)">
        <title>A reference genome for the long-term kleptoplast-retaining sea slug Elysia crispata morphotype clarki.</title>
        <authorList>
            <person name="Eastman K.E."/>
            <person name="Pendleton A.L."/>
            <person name="Shaikh M.A."/>
            <person name="Suttiyut T."/>
            <person name="Ogas R."/>
            <person name="Tomko P."/>
            <person name="Gavelis G."/>
            <person name="Widhalm J.R."/>
            <person name="Wisecaver J.H."/>
        </authorList>
    </citation>
    <scope>NUCLEOTIDE SEQUENCE</scope>
    <source>
        <strain evidence="7">ECLA1</strain>
    </source>
</reference>
<dbReference type="GO" id="GO:0008528">
    <property type="term" value="F:G protein-coupled peptide receptor activity"/>
    <property type="evidence" value="ECO:0007669"/>
    <property type="project" value="InterPro"/>
</dbReference>
<name>A0AAE0Y7F1_9GAST</name>
<dbReference type="Proteomes" id="UP001283361">
    <property type="component" value="Unassembled WGS sequence"/>
</dbReference>
<dbReference type="CDD" id="cd14978">
    <property type="entry name" value="7tmA_FMRFamide_R-like"/>
    <property type="match status" value="1"/>
</dbReference>
<keyword evidence="2 5" id="KW-0812">Transmembrane</keyword>
<evidence type="ECO:0000256" key="3">
    <source>
        <dbReference type="ARBA" id="ARBA00022989"/>
    </source>
</evidence>
<dbReference type="SUPFAM" id="SSF81321">
    <property type="entry name" value="Family A G protein-coupled receptor-like"/>
    <property type="match status" value="1"/>
</dbReference>
<dbReference type="PANTHER" id="PTHR47023:SF1">
    <property type="entry name" value="SEX PEPTIDE RECEPTOR"/>
    <property type="match status" value="1"/>
</dbReference>
<dbReference type="InterPro" id="IPR017452">
    <property type="entry name" value="GPCR_Rhodpsn_7TM"/>
</dbReference>
<feature type="transmembrane region" description="Helical" evidence="5">
    <location>
        <begin position="97"/>
        <end position="120"/>
    </location>
</feature>
<feature type="transmembrane region" description="Helical" evidence="5">
    <location>
        <begin position="140"/>
        <end position="160"/>
    </location>
</feature>
<keyword evidence="4 5" id="KW-0472">Membrane</keyword>
<dbReference type="InterPro" id="IPR019427">
    <property type="entry name" value="7TM_GPCR_serpentine_rcpt_Srw"/>
</dbReference>
<evidence type="ECO:0000256" key="2">
    <source>
        <dbReference type="ARBA" id="ARBA00022692"/>
    </source>
</evidence>
<comment type="caution">
    <text evidence="7">The sequence shown here is derived from an EMBL/GenBank/DDBJ whole genome shotgun (WGS) entry which is preliminary data.</text>
</comment>
<proteinExistence type="predicted"/>
<feature type="transmembrane region" description="Helical" evidence="5">
    <location>
        <begin position="181"/>
        <end position="201"/>
    </location>
</feature>
<dbReference type="Gene3D" id="1.20.1070.10">
    <property type="entry name" value="Rhodopsin 7-helix transmembrane proteins"/>
    <property type="match status" value="1"/>
</dbReference>
<dbReference type="InterPro" id="IPR000276">
    <property type="entry name" value="GPCR_Rhodpsn"/>
</dbReference>
<dbReference type="InterPro" id="IPR053071">
    <property type="entry name" value="GPCR1-related_rcpt"/>
</dbReference>
<dbReference type="PROSITE" id="PS50262">
    <property type="entry name" value="G_PROTEIN_RECEP_F1_2"/>
    <property type="match status" value="1"/>
</dbReference>
<feature type="transmembrane region" description="Helical" evidence="5">
    <location>
        <begin position="337"/>
        <end position="359"/>
    </location>
</feature>
<dbReference type="SMART" id="SM01381">
    <property type="entry name" value="7TM_GPCR_Srsx"/>
    <property type="match status" value="1"/>
</dbReference>
<feature type="transmembrane region" description="Helical" evidence="5">
    <location>
        <begin position="241"/>
        <end position="266"/>
    </location>
</feature>
<evidence type="ECO:0000313" key="7">
    <source>
        <dbReference type="EMBL" id="KAK3735029.1"/>
    </source>
</evidence>
<dbReference type="PRINTS" id="PR00237">
    <property type="entry name" value="GPCRRHODOPSN"/>
</dbReference>
<dbReference type="EMBL" id="JAWDGP010006830">
    <property type="protein sequence ID" value="KAK3735029.1"/>
    <property type="molecule type" value="Genomic_DNA"/>
</dbReference>
<dbReference type="AlphaFoldDB" id="A0AAE0Y7F1"/>
<dbReference type="GO" id="GO:0016020">
    <property type="term" value="C:membrane"/>
    <property type="evidence" value="ECO:0007669"/>
    <property type="project" value="UniProtKB-SubCell"/>
</dbReference>
<evidence type="ECO:0000256" key="5">
    <source>
        <dbReference type="SAM" id="Phobius"/>
    </source>
</evidence>
<feature type="transmembrane region" description="Helical" evidence="5">
    <location>
        <begin position="299"/>
        <end position="325"/>
    </location>
</feature>
<dbReference type="Pfam" id="PF10324">
    <property type="entry name" value="7TM_GPCR_Srw"/>
    <property type="match status" value="1"/>
</dbReference>
<protein>
    <recommendedName>
        <fullName evidence="6">G-protein coupled receptors family 1 profile domain-containing protein</fullName>
    </recommendedName>
</protein>
<organism evidence="7 8">
    <name type="scientific">Elysia crispata</name>
    <name type="common">lettuce slug</name>
    <dbReference type="NCBI Taxonomy" id="231223"/>
    <lineage>
        <taxon>Eukaryota</taxon>
        <taxon>Metazoa</taxon>
        <taxon>Spiralia</taxon>
        <taxon>Lophotrochozoa</taxon>
        <taxon>Mollusca</taxon>
        <taxon>Gastropoda</taxon>
        <taxon>Heterobranchia</taxon>
        <taxon>Euthyneura</taxon>
        <taxon>Panpulmonata</taxon>
        <taxon>Sacoglossa</taxon>
        <taxon>Placobranchoidea</taxon>
        <taxon>Plakobranchidae</taxon>
        <taxon>Elysia</taxon>
    </lineage>
</organism>
<keyword evidence="3 5" id="KW-1133">Transmembrane helix</keyword>
<evidence type="ECO:0000313" key="8">
    <source>
        <dbReference type="Proteomes" id="UP001283361"/>
    </source>
</evidence>
<accession>A0AAE0Y7F1</accession>
<gene>
    <name evidence="7" type="ORF">RRG08_001819</name>
</gene>
<feature type="transmembrane region" description="Helical" evidence="5">
    <location>
        <begin position="64"/>
        <end position="85"/>
    </location>
</feature>
<comment type="subcellular location">
    <subcellularLocation>
        <location evidence="1">Membrane</location>
    </subcellularLocation>
</comment>
<sequence length="389" mass="45032">MRVSDNKTEVIKQKVKEAFSLDARNWSHLIEPEIYQSGSNDMSAPAKRLNILPDARYTVPINGFLSPIVIVFTLFNNSLVCLVLLKRHMRSPTTIILFALALSDMLTGLFPLPFFIHFYSTERVHEWVPYQWCQAMNFCVQYIPTIFHTASIWLTVALATQRYICVCHVFKAKTWCTTQKTLTTIAFIFLFATLSHSTRFFEVDAVKTTKVSMLDPNITVSACSLKMRPWVKANINLYFNIYFWFRVIFIHLIPCVSLAVMTALLVHTMRMAERRRRELQLQNEQAECRRLRDSNRTTLMLVIVVVTFLLVELPLGLLMVLHILRQTFYLSIIRSDILSILSLLSNFFILLSYPLNFFIYCGMSKQFRTTFKSLISGAETSRGSRVTKV</sequence>
<feature type="domain" description="G-protein coupled receptors family 1 profile" evidence="6">
    <location>
        <begin position="76"/>
        <end position="360"/>
    </location>
</feature>
<evidence type="ECO:0000256" key="1">
    <source>
        <dbReference type="ARBA" id="ARBA00004370"/>
    </source>
</evidence>